<evidence type="ECO:0000313" key="2">
    <source>
        <dbReference type="Proteomes" id="UP000465241"/>
    </source>
</evidence>
<sequence>MAAPTQTSSSGAGSTTSATAAPVDYRLLLLQPEDMVLPNQGYSAPEPATLNPDGITGAEVLLTGDDASSAVGITIVILDSAAAAPAELATAISSIKTVVPSGPPTPAPVGEEAVTLTGPTPDGSKSATALMFRYDRALVRIDFYGLPGTVTPPSTVIDIGQKQTIALRAGFAVLQHH</sequence>
<dbReference type="EMBL" id="BLKT01000003">
    <property type="protein sequence ID" value="GFG60858.1"/>
    <property type="molecule type" value="Genomic_DNA"/>
</dbReference>
<accession>A0A7I9WU32</accession>
<reference evidence="1 2" key="1">
    <citation type="journal article" date="2019" name="Emerg. Microbes Infect.">
        <title>Comprehensive subspecies identification of 175 nontuberculous mycobacteria species based on 7547 genomic profiles.</title>
        <authorList>
            <person name="Matsumoto Y."/>
            <person name="Kinjo T."/>
            <person name="Motooka D."/>
            <person name="Nabeya D."/>
            <person name="Jung N."/>
            <person name="Uechi K."/>
            <person name="Horii T."/>
            <person name="Iida T."/>
            <person name="Fujita J."/>
            <person name="Nakamura S."/>
        </authorList>
    </citation>
    <scope>NUCLEOTIDE SEQUENCE [LARGE SCALE GENOMIC DNA]</scope>
    <source>
        <strain evidence="1 2">JCM 13392</strain>
    </source>
</reference>
<dbReference type="RefSeq" id="WP_193490816.1">
    <property type="nucleotide sequence ID" value="NZ_BAAAMC010000019.1"/>
</dbReference>
<gene>
    <name evidence="1" type="ORF">MMUR_49940</name>
</gene>
<evidence type="ECO:0008006" key="3">
    <source>
        <dbReference type="Google" id="ProtNLM"/>
    </source>
</evidence>
<dbReference type="AlphaFoldDB" id="A0A7I9WU32"/>
<protein>
    <recommendedName>
        <fullName evidence="3">Lipoprotein LpqN</fullName>
    </recommendedName>
</protein>
<name>A0A7I9WU32_9MYCO</name>
<proteinExistence type="predicted"/>
<evidence type="ECO:0000313" key="1">
    <source>
        <dbReference type="EMBL" id="GFG60858.1"/>
    </source>
</evidence>
<organism evidence="1 2">
    <name type="scientific">Mycolicibacterium murale</name>
    <dbReference type="NCBI Taxonomy" id="182220"/>
    <lineage>
        <taxon>Bacteria</taxon>
        <taxon>Bacillati</taxon>
        <taxon>Actinomycetota</taxon>
        <taxon>Actinomycetes</taxon>
        <taxon>Mycobacteriales</taxon>
        <taxon>Mycobacteriaceae</taxon>
        <taxon>Mycolicibacterium</taxon>
    </lineage>
</organism>
<dbReference type="Proteomes" id="UP000465241">
    <property type="component" value="Unassembled WGS sequence"/>
</dbReference>
<comment type="caution">
    <text evidence="1">The sequence shown here is derived from an EMBL/GenBank/DDBJ whole genome shotgun (WGS) entry which is preliminary data.</text>
</comment>
<keyword evidence="2" id="KW-1185">Reference proteome</keyword>